<feature type="region of interest" description="Disordered" evidence="3">
    <location>
        <begin position="546"/>
        <end position="577"/>
    </location>
</feature>
<dbReference type="GO" id="GO:0032389">
    <property type="term" value="C:MutLalpha complex"/>
    <property type="evidence" value="ECO:0007669"/>
    <property type="project" value="TreeGrafter"/>
</dbReference>
<feature type="compositionally biased region" description="Polar residues" evidence="3">
    <location>
        <begin position="460"/>
        <end position="469"/>
    </location>
</feature>
<gene>
    <name evidence="5" type="ORF">LTR84_009499</name>
</gene>
<reference evidence="5 6" key="1">
    <citation type="submission" date="2023-08" db="EMBL/GenBank/DDBJ databases">
        <title>Black Yeasts Isolated from many extreme environments.</title>
        <authorList>
            <person name="Coleine C."/>
            <person name="Stajich J.E."/>
            <person name="Selbmann L."/>
        </authorList>
    </citation>
    <scope>NUCLEOTIDE SEQUENCE [LARGE SCALE GENOMIC DNA]</scope>
    <source>
        <strain evidence="5 6">CCFEE 5792</strain>
    </source>
</reference>
<dbReference type="GO" id="GO:0005524">
    <property type="term" value="F:ATP binding"/>
    <property type="evidence" value="ECO:0007669"/>
    <property type="project" value="InterPro"/>
</dbReference>
<accession>A0AAV9MX34</accession>
<dbReference type="InterPro" id="IPR014762">
    <property type="entry name" value="DNA_mismatch_repair_CS"/>
</dbReference>
<dbReference type="GO" id="GO:0061982">
    <property type="term" value="P:meiosis I cell cycle process"/>
    <property type="evidence" value="ECO:0007669"/>
    <property type="project" value="UniProtKB-ARBA"/>
</dbReference>
<dbReference type="Gene3D" id="3.30.565.10">
    <property type="entry name" value="Histidine kinase-like ATPase, C-terminal domain"/>
    <property type="match status" value="1"/>
</dbReference>
<dbReference type="InterPro" id="IPR014721">
    <property type="entry name" value="Ribsml_uS5_D2-typ_fold_subgr"/>
</dbReference>
<dbReference type="PANTHER" id="PTHR10073:SF41">
    <property type="entry name" value="MISMATCH REPAIR PROTEIN, PUTATIVE (AFU_ORTHOLOGUE AFUA_8G05820)-RELATED"/>
    <property type="match status" value="1"/>
</dbReference>
<keyword evidence="6" id="KW-1185">Reference proteome</keyword>
<dbReference type="InterPro" id="IPR013507">
    <property type="entry name" value="DNA_mismatch_S5_2-like"/>
</dbReference>
<evidence type="ECO:0000313" key="6">
    <source>
        <dbReference type="Proteomes" id="UP001358417"/>
    </source>
</evidence>
<feature type="region of interest" description="Disordered" evidence="3">
    <location>
        <begin position="598"/>
        <end position="621"/>
    </location>
</feature>
<evidence type="ECO:0000256" key="2">
    <source>
        <dbReference type="ARBA" id="ARBA00022763"/>
    </source>
</evidence>
<dbReference type="GO" id="GO:0006298">
    <property type="term" value="P:mismatch repair"/>
    <property type="evidence" value="ECO:0007669"/>
    <property type="project" value="InterPro"/>
</dbReference>
<comment type="similarity">
    <text evidence="1">Belongs to the DNA mismatch repair MutL/HexB family.</text>
</comment>
<dbReference type="InterPro" id="IPR020568">
    <property type="entry name" value="Ribosomal_Su5_D2-typ_SF"/>
</dbReference>
<dbReference type="SUPFAM" id="SSF55874">
    <property type="entry name" value="ATPase domain of HSP90 chaperone/DNA topoisomerase II/histidine kinase"/>
    <property type="match status" value="1"/>
</dbReference>
<dbReference type="Proteomes" id="UP001358417">
    <property type="component" value="Unassembled WGS sequence"/>
</dbReference>
<comment type="caution">
    <text evidence="5">The sequence shown here is derived from an EMBL/GenBank/DDBJ whole genome shotgun (WGS) entry which is preliminary data.</text>
</comment>
<dbReference type="GO" id="GO:0030983">
    <property type="term" value="F:mismatched DNA binding"/>
    <property type="evidence" value="ECO:0007669"/>
    <property type="project" value="InterPro"/>
</dbReference>
<dbReference type="SUPFAM" id="SSF54211">
    <property type="entry name" value="Ribosomal protein S5 domain 2-like"/>
    <property type="match status" value="1"/>
</dbReference>
<dbReference type="Gene3D" id="3.30.230.10">
    <property type="match status" value="1"/>
</dbReference>
<name>A0AAV9MX34_9EURO</name>
<dbReference type="InterPro" id="IPR036890">
    <property type="entry name" value="HATPase_C_sf"/>
</dbReference>
<dbReference type="EMBL" id="JAVRRD010000039">
    <property type="protein sequence ID" value="KAK5045166.1"/>
    <property type="molecule type" value="Genomic_DNA"/>
</dbReference>
<feature type="domain" description="DNA mismatch repair protein S5" evidence="4">
    <location>
        <begin position="218"/>
        <end position="366"/>
    </location>
</feature>
<dbReference type="Pfam" id="PF13589">
    <property type="entry name" value="HATPase_c_3"/>
    <property type="match status" value="1"/>
</dbReference>
<dbReference type="InterPro" id="IPR002099">
    <property type="entry name" value="MutL/Mlh/PMS"/>
</dbReference>
<feature type="region of interest" description="Disordered" evidence="3">
    <location>
        <begin position="460"/>
        <end position="516"/>
    </location>
</feature>
<dbReference type="SMART" id="SM01340">
    <property type="entry name" value="DNA_mis_repair"/>
    <property type="match status" value="1"/>
</dbReference>
<dbReference type="AlphaFoldDB" id="A0AAV9MX34"/>
<evidence type="ECO:0000256" key="1">
    <source>
        <dbReference type="ARBA" id="ARBA00006082"/>
    </source>
</evidence>
<dbReference type="PANTHER" id="PTHR10073">
    <property type="entry name" value="DNA MISMATCH REPAIR PROTEIN MLH, PMS, MUTL"/>
    <property type="match status" value="1"/>
</dbReference>
<dbReference type="RefSeq" id="XP_064700802.1">
    <property type="nucleotide sequence ID" value="XM_064853039.1"/>
</dbReference>
<proteinExistence type="inferred from homology"/>
<dbReference type="Pfam" id="PF01119">
    <property type="entry name" value="DNA_mis_repair"/>
    <property type="match status" value="1"/>
</dbReference>
<dbReference type="InterPro" id="IPR038973">
    <property type="entry name" value="MutL/Mlh/Pms-like"/>
</dbReference>
<keyword evidence="2" id="KW-0227">DNA damage</keyword>
<evidence type="ECO:0000259" key="4">
    <source>
        <dbReference type="SMART" id="SM01340"/>
    </source>
</evidence>
<sequence>MPIEALPASTSRIIGSTLVLNDAKSVVKELIDNALDARATTINVEISQNTLDLIQVKDNGIGIGVQDRQLLCKRGCTSKIRSLQDLSRLGGSFLGFRGEALASIAELSKTVTVTTRVDGEIVGSSLTFGSSEMLSSSSASHPVGTTFRVQGFLHNIPVRKQTALKSTTKTLQAIKTLLHSFAFARPNVRFSLKVLKAKNDKCNWTYAPSPKDSLVEVASKIVGQDIASACDCHQMCSDDIEGLEKSWSIETLIASPSAGNIPSIVPMPMLSSLDLSKIRNATQYVSVDGRSMTPDRGTIKELVKLYRQKLQASHESSGNTSISRPFLCLKIKCPPESYDVNVEPAKDEVLFFYPAVLRSMLEKLFEGVYPIHEGHETDCQPSTEASQGQTLSTGLDHSASQNGKHSIVEPQEYHHDDARSSAPEDDDLLSNIAISNPFTIAAMTSRVLPKKMNITGTQLNTPFAATPRSQDNDECYETAASATRSHRTPLGQNIHLPSPISSSDDGSPHQNPGPPLRRRTAVAIKQRTGPATESNEPVIAENSLLKTWLTPQTQQRRPVNLEDHTTESPSRSDGLRSLERLPVSEMNDLFPTAINSTSALKWGPGSRPFRPPLKSSSKGQKSALIVPALSSTSQDEFGPLPSSMAPAVADDTLRPRPTFRRLSNEMSPQRPAESQRLFYETSSTVELPTNTELEEILDFEYRKKAAIAQHRRQVAKFPSRSINDVLKSRMGGNKSSQAVDLSTSVKTSSGRSEYSIIEEDAFAARFGDTDQTPPSIDKFSSHQSRFPAVAKELSRSHPNLTQVSLVDSPPPVQGRVISPHNFPDIPARSFREDDPRAYYIRQQKRGSPSKLYRTKSAKLPLETIPADMMTIYLRQSVDAFRRPQTSRTLVQCLSKYDQYIIDGQITYADLVEASLPMGWQDTVRELVQQNHGDPDSHDLGMMIDEVEISIPTHAC</sequence>
<protein>
    <recommendedName>
        <fullName evidence="4">DNA mismatch repair protein S5 domain-containing protein</fullName>
    </recommendedName>
</protein>
<feature type="compositionally biased region" description="Polar residues" evidence="3">
    <location>
        <begin position="379"/>
        <end position="404"/>
    </location>
</feature>
<dbReference type="GeneID" id="89977658"/>
<dbReference type="GO" id="GO:0016887">
    <property type="term" value="F:ATP hydrolysis activity"/>
    <property type="evidence" value="ECO:0007669"/>
    <property type="project" value="InterPro"/>
</dbReference>
<dbReference type="PROSITE" id="PS00058">
    <property type="entry name" value="DNA_MISMATCH_REPAIR_1"/>
    <property type="match status" value="1"/>
</dbReference>
<dbReference type="FunFam" id="3.30.565.10:FF:000017">
    <property type="entry name" value="PMS1 homolog 1, mismatch repair system component"/>
    <property type="match status" value="1"/>
</dbReference>
<organism evidence="5 6">
    <name type="scientific">Exophiala bonariae</name>
    <dbReference type="NCBI Taxonomy" id="1690606"/>
    <lineage>
        <taxon>Eukaryota</taxon>
        <taxon>Fungi</taxon>
        <taxon>Dikarya</taxon>
        <taxon>Ascomycota</taxon>
        <taxon>Pezizomycotina</taxon>
        <taxon>Eurotiomycetes</taxon>
        <taxon>Chaetothyriomycetidae</taxon>
        <taxon>Chaetothyriales</taxon>
        <taxon>Herpotrichiellaceae</taxon>
        <taxon>Exophiala</taxon>
    </lineage>
</organism>
<evidence type="ECO:0000313" key="5">
    <source>
        <dbReference type="EMBL" id="KAK5045166.1"/>
    </source>
</evidence>
<feature type="region of interest" description="Disordered" evidence="3">
    <location>
        <begin position="375"/>
        <end position="404"/>
    </location>
</feature>
<evidence type="ECO:0000256" key="3">
    <source>
        <dbReference type="SAM" id="MobiDB-lite"/>
    </source>
</evidence>
<dbReference type="NCBIfam" id="TIGR00585">
    <property type="entry name" value="mutl"/>
    <property type="match status" value="1"/>
</dbReference>
<dbReference type="GO" id="GO:0140664">
    <property type="term" value="F:ATP-dependent DNA damage sensor activity"/>
    <property type="evidence" value="ECO:0007669"/>
    <property type="project" value="InterPro"/>
</dbReference>